<organism evidence="2 3">
    <name type="scientific">Burkholderia territorii</name>
    <dbReference type="NCBI Taxonomy" id="1503055"/>
    <lineage>
        <taxon>Bacteria</taxon>
        <taxon>Pseudomonadati</taxon>
        <taxon>Pseudomonadota</taxon>
        <taxon>Betaproteobacteria</taxon>
        <taxon>Burkholderiales</taxon>
        <taxon>Burkholderiaceae</taxon>
        <taxon>Burkholderia</taxon>
        <taxon>Burkholderia cepacia complex</taxon>
    </lineage>
</organism>
<evidence type="ECO:0000313" key="2">
    <source>
        <dbReference type="EMBL" id="KVV57946.1"/>
    </source>
</evidence>
<gene>
    <name evidence="2" type="ORF">WT27_23745</name>
</gene>
<reference evidence="2 3" key="1">
    <citation type="submission" date="2015-11" db="EMBL/GenBank/DDBJ databases">
        <title>Expanding the genomic diversity of Burkholderia species for the development of highly accurate diagnostics.</title>
        <authorList>
            <person name="Sahl J."/>
            <person name="Keim P."/>
            <person name="Wagner D."/>
        </authorList>
    </citation>
    <scope>NUCLEOTIDE SEQUENCE [LARGE SCALE GENOMIC DNA]</scope>
    <source>
        <strain evidence="2 3">MSMB1301WGS</strain>
    </source>
</reference>
<keyword evidence="3" id="KW-1185">Reference proteome</keyword>
<feature type="region of interest" description="Disordered" evidence="1">
    <location>
        <begin position="92"/>
        <end position="111"/>
    </location>
</feature>
<dbReference type="Proteomes" id="UP000062317">
    <property type="component" value="Unassembled WGS sequence"/>
</dbReference>
<protein>
    <submittedName>
        <fullName evidence="2">Uncharacterized protein</fullName>
    </submittedName>
</protein>
<evidence type="ECO:0000313" key="3">
    <source>
        <dbReference type="Proteomes" id="UP000062317"/>
    </source>
</evidence>
<dbReference type="EMBL" id="LPEQ01000009">
    <property type="protein sequence ID" value="KVV57946.1"/>
    <property type="molecule type" value="Genomic_DNA"/>
</dbReference>
<feature type="compositionally biased region" description="Basic and acidic residues" evidence="1">
    <location>
        <begin position="102"/>
        <end position="111"/>
    </location>
</feature>
<accession>A0A106EG21</accession>
<dbReference type="RefSeq" id="WP_060103048.1">
    <property type="nucleotide sequence ID" value="NZ_LPEQ01000009.1"/>
</dbReference>
<comment type="caution">
    <text evidence="2">The sequence shown here is derived from an EMBL/GenBank/DDBJ whole genome shotgun (WGS) entry which is preliminary data.</text>
</comment>
<evidence type="ECO:0000256" key="1">
    <source>
        <dbReference type="SAM" id="MobiDB-lite"/>
    </source>
</evidence>
<sequence length="111" mass="11827">MSADGVAAGSCAAYGCPLLGSFGVSGKWYCCCHFRGTAASNDAITSVLVQHREKAERAVYLRRTFAGYKAILAAENELIELTREIGRQYDIPSGGVTGPTHAEPHFSETDA</sequence>
<name>A0A106EG21_9BURK</name>
<proteinExistence type="predicted"/>
<dbReference type="AlphaFoldDB" id="A0A106EG21"/>